<keyword evidence="4" id="KW-1185">Reference proteome</keyword>
<comment type="caution">
    <text evidence="3">The sequence shown here is derived from an EMBL/GenBank/DDBJ whole genome shotgun (WGS) entry which is preliminary data.</text>
</comment>
<dbReference type="InterPro" id="IPR029062">
    <property type="entry name" value="Class_I_gatase-like"/>
</dbReference>
<dbReference type="EMBL" id="JAMWMR010000021">
    <property type="protein sequence ID" value="MCN9243397.1"/>
    <property type="molecule type" value="Genomic_DNA"/>
</dbReference>
<dbReference type="RefSeq" id="WP_252426772.1">
    <property type="nucleotide sequence ID" value="NZ_JAMWMR010000021.1"/>
</dbReference>
<dbReference type="InterPro" id="IPR019197">
    <property type="entry name" value="Biotin-prot_ligase_N"/>
</dbReference>
<protein>
    <submittedName>
        <fullName evidence="3">BPL-N domain-containing protein</fullName>
    </submittedName>
</protein>
<dbReference type="SUPFAM" id="SSF52317">
    <property type="entry name" value="Class I glutamine amidotransferase-like"/>
    <property type="match status" value="1"/>
</dbReference>
<feature type="domain" description="Biotin-protein ligase N-terminal" evidence="2">
    <location>
        <begin position="81"/>
        <end position="128"/>
    </location>
</feature>
<proteinExistence type="predicted"/>
<feature type="region of interest" description="Disordered" evidence="1">
    <location>
        <begin position="1"/>
        <end position="25"/>
    </location>
</feature>
<dbReference type="Pfam" id="PF09825">
    <property type="entry name" value="BPL_N"/>
    <property type="match status" value="1"/>
</dbReference>
<sequence>MRFPWRRRGGEHRVPDAGTPGEQGRPLALVYRGRASSPGCPEAVAELLAAGPWNLDVRFTGPREELPLTAETLSHALVYAQPGGGTLSPAYRKLRRQRDAIRDFVQGGGRYLGFCLGAYLAGATPGFDLLPGDTDQYISAPGCTIHHDGNTLVEVAWRGRPRTVFFQDGPYFVLDKDADPEVLATYPNGLPAALVTPFGSGRVGVTGPHPEATDDWFTDYGLPVQNNRDLAVDLVDTVLRGPRR</sequence>
<dbReference type="Proteomes" id="UP001523219">
    <property type="component" value="Unassembled WGS sequence"/>
</dbReference>
<organism evidence="3 4">
    <name type="scientific">Streptomyces macrolidinus</name>
    <dbReference type="NCBI Taxonomy" id="2952607"/>
    <lineage>
        <taxon>Bacteria</taxon>
        <taxon>Bacillati</taxon>
        <taxon>Actinomycetota</taxon>
        <taxon>Actinomycetes</taxon>
        <taxon>Kitasatosporales</taxon>
        <taxon>Streptomycetaceae</taxon>
        <taxon>Streptomyces</taxon>
    </lineage>
</organism>
<dbReference type="InterPro" id="IPR015834">
    <property type="entry name" value="UCP016642"/>
</dbReference>
<name>A0ABT0ZIH1_9ACTN</name>
<evidence type="ECO:0000313" key="3">
    <source>
        <dbReference type="EMBL" id="MCN9243397.1"/>
    </source>
</evidence>
<evidence type="ECO:0000259" key="2">
    <source>
        <dbReference type="Pfam" id="PF09825"/>
    </source>
</evidence>
<dbReference type="Gene3D" id="3.40.50.880">
    <property type="match status" value="1"/>
</dbReference>
<gene>
    <name evidence="3" type="ORF">NGF19_21860</name>
</gene>
<feature type="compositionally biased region" description="Basic residues" evidence="1">
    <location>
        <begin position="1"/>
        <end position="10"/>
    </location>
</feature>
<reference evidence="3 4" key="1">
    <citation type="submission" date="2022-05" db="EMBL/GenBank/DDBJ databases">
        <title>Streptomyces sp. nov. RY43-2 isolated from soil of a peat swamp forest.</title>
        <authorList>
            <person name="Kanchanasin P."/>
            <person name="Tanasupawat S."/>
            <person name="Phongsopitanun W."/>
        </authorList>
    </citation>
    <scope>NUCLEOTIDE SEQUENCE [LARGE SCALE GENOMIC DNA]</scope>
    <source>
        <strain evidence="3 4">RY43-2</strain>
    </source>
</reference>
<accession>A0ABT0ZIH1</accession>
<evidence type="ECO:0000256" key="1">
    <source>
        <dbReference type="SAM" id="MobiDB-lite"/>
    </source>
</evidence>
<evidence type="ECO:0000313" key="4">
    <source>
        <dbReference type="Proteomes" id="UP001523219"/>
    </source>
</evidence>
<dbReference type="PIRSF" id="PIRSF016642">
    <property type="entry name" value="UCP016642"/>
    <property type="match status" value="1"/>
</dbReference>